<dbReference type="Proteomes" id="UP001269144">
    <property type="component" value="Unassembled WGS sequence"/>
</dbReference>
<name>A0ABU2HXD5_9RHOB</name>
<dbReference type="EMBL" id="JAVQLW010000002">
    <property type="protein sequence ID" value="MDS9469185.1"/>
    <property type="molecule type" value="Genomic_DNA"/>
</dbReference>
<reference evidence="3" key="1">
    <citation type="submission" date="2023-07" db="EMBL/GenBank/DDBJ databases">
        <title>Paracoccus sp. MBLB3053 whole genome sequence.</title>
        <authorList>
            <person name="Hwang C.Y."/>
            <person name="Cho E.-S."/>
            <person name="Seo M.-J."/>
        </authorList>
    </citation>
    <scope>NUCLEOTIDE SEQUENCE [LARGE SCALE GENOMIC DNA]</scope>
    <source>
        <strain evidence="3">MBLB3053</strain>
    </source>
</reference>
<accession>A0ABU2HXD5</accession>
<proteinExistence type="predicted"/>
<evidence type="ECO:0000313" key="2">
    <source>
        <dbReference type="EMBL" id="MDS9469185.1"/>
    </source>
</evidence>
<evidence type="ECO:0000259" key="1">
    <source>
        <dbReference type="Pfam" id="PF12399"/>
    </source>
</evidence>
<dbReference type="RefSeq" id="WP_311161729.1">
    <property type="nucleotide sequence ID" value="NZ_JAVQLW010000002.1"/>
</dbReference>
<gene>
    <name evidence="2" type="ORF">RGQ15_16615</name>
</gene>
<dbReference type="Pfam" id="PF12399">
    <property type="entry name" value="BCA_ABC_TP_C"/>
    <property type="match status" value="1"/>
</dbReference>
<sequence>MLLVLVLGGVGYLYGGLIGASDFKLLQDLFSAITPQYWMFWMGLVLLLDEPAADGTTADIMADPRVKEVYLGSGEHA</sequence>
<comment type="caution">
    <text evidence="2">The sequence shown here is derived from an EMBL/GenBank/DDBJ whole genome shotgun (WGS) entry which is preliminary data.</text>
</comment>
<feature type="domain" description="Branched-chain amino acid ATP-binding cassette transporter C-terminal" evidence="1">
    <location>
        <begin position="53"/>
        <end position="75"/>
    </location>
</feature>
<keyword evidence="3" id="KW-1185">Reference proteome</keyword>
<dbReference type="InterPro" id="IPR032823">
    <property type="entry name" value="BCA_ABC_TP_C"/>
</dbReference>
<evidence type="ECO:0000313" key="3">
    <source>
        <dbReference type="Proteomes" id="UP001269144"/>
    </source>
</evidence>
<protein>
    <recommendedName>
        <fullName evidence="1">Branched-chain amino acid ATP-binding cassette transporter C-terminal domain-containing protein</fullName>
    </recommendedName>
</protein>
<organism evidence="2 3">
    <name type="scientific">Paracoccus aurantius</name>
    <dbReference type="NCBI Taxonomy" id="3073814"/>
    <lineage>
        <taxon>Bacteria</taxon>
        <taxon>Pseudomonadati</taxon>
        <taxon>Pseudomonadota</taxon>
        <taxon>Alphaproteobacteria</taxon>
        <taxon>Rhodobacterales</taxon>
        <taxon>Paracoccaceae</taxon>
        <taxon>Paracoccus</taxon>
    </lineage>
</organism>